<gene>
    <name evidence="1" type="ORF">BpHYR1_029028</name>
</gene>
<name>A0A3M7SWJ8_BRAPC</name>
<evidence type="ECO:0000313" key="1">
    <source>
        <dbReference type="EMBL" id="RNA40057.1"/>
    </source>
</evidence>
<dbReference type="AlphaFoldDB" id="A0A3M7SWJ8"/>
<sequence length="113" mass="13589">MKNPNKILLFSFNFISKKEKLKRKAVSSRNSKLEYYLNFTFLTQNSLKISKIKLNYTKKVYILKEHKILYMLILKNQNIINHEILLKSENEEENNLTHSDRVRNIITDEKMLL</sequence>
<keyword evidence="2" id="KW-1185">Reference proteome</keyword>
<comment type="caution">
    <text evidence="1">The sequence shown here is derived from an EMBL/GenBank/DDBJ whole genome shotgun (WGS) entry which is preliminary data.</text>
</comment>
<evidence type="ECO:0000313" key="2">
    <source>
        <dbReference type="Proteomes" id="UP000276133"/>
    </source>
</evidence>
<dbReference type="Proteomes" id="UP000276133">
    <property type="component" value="Unassembled WGS sequence"/>
</dbReference>
<reference evidence="1 2" key="1">
    <citation type="journal article" date="2018" name="Sci. Rep.">
        <title>Genomic signatures of local adaptation to the degree of environmental predictability in rotifers.</title>
        <authorList>
            <person name="Franch-Gras L."/>
            <person name="Hahn C."/>
            <person name="Garcia-Roger E.M."/>
            <person name="Carmona M.J."/>
            <person name="Serra M."/>
            <person name="Gomez A."/>
        </authorList>
    </citation>
    <scope>NUCLEOTIDE SEQUENCE [LARGE SCALE GENOMIC DNA]</scope>
    <source>
        <strain evidence="1">HYR1</strain>
    </source>
</reference>
<accession>A0A3M7SWJ8</accession>
<protein>
    <submittedName>
        <fullName evidence="1">Uncharacterized protein</fullName>
    </submittedName>
</protein>
<proteinExistence type="predicted"/>
<organism evidence="1 2">
    <name type="scientific">Brachionus plicatilis</name>
    <name type="common">Marine rotifer</name>
    <name type="synonym">Brachionus muelleri</name>
    <dbReference type="NCBI Taxonomy" id="10195"/>
    <lineage>
        <taxon>Eukaryota</taxon>
        <taxon>Metazoa</taxon>
        <taxon>Spiralia</taxon>
        <taxon>Gnathifera</taxon>
        <taxon>Rotifera</taxon>
        <taxon>Eurotatoria</taxon>
        <taxon>Monogononta</taxon>
        <taxon>Pseudotrocha</taxon>
        <taxon>Ploima</taxon>
        <taxon>Brachionidae</taxon>
        <taxon>Brachionus</taxon>
    </lineage>
</organism>
<dbReference type="EMBL" id="REGN01000684">
    <property type="protein sequence ID" value="RNA40057.1"/>
    <property type="molecule type" value="Genomic_DNA"/>
</dbReference>